<name>A0ABD7BKA3_PSEPU</name>
<organism evidence="1 2">
    <name type="scientific">Pseudomonas putida</name>
    <name type="common">Arthrobacter siderocapsulatus</name>
    <dbReference type="NCBI Taxonomy" id="303"/>
    <lineage>
        <taxon>Bacteria</taxon>
        <taxon>Pseudomonadati</taxon>
        <taxon>Pseudomonadota</taxon>
        <taxon>Gammaproteobacteria</taxon>
        <taxon>Pseudomonadales</taxon>
        <taxon>Pseudomonadaceae</taxon>
        <taxon>Pseudomonas</taxon>
    </lineage>
</organism>
<reference evidence="1 2" key="1">
    <citation type="submission" date="2020-09" db="EMBL/GenBank/DDBJ databases">
        <title>Co-existence of a novel multidrug-resistance efflux pump with carbapenem resistance gene blaVIM-2 in one megaplasmid in Pseudomonas putida.</title>
        <authorList>
            <person name="Peng K."/>
            <person name="Li R."/>
        </authorList>
    </citation>
    <scope>NUCLEOTIDE SEQUENCE [LARGE SCALE GENOMIC DNA]</scope>
    <source>
        <strain evidence="1 2">ZXPA-20</strain>
    </source>
</reference>
<dbReference type="Pfam" id="PF05621">
    <property type="entry name" value="TniB"/>
    <property type="match status" value="1"/>
</dbReference>
<dbReference type="InterPro" id="IPR008868">
    <property type="entry name" value="TniB"/>
</dbReference>
<evidence type="ECO:0000313" key="2">
    <source>
        <dbReference type="Proteomes" id="UP000516786"/>
    </source>
</evidence>
<dbReference type="SUPFAM" id="SSF52540">
    <property type="entry name" value="P-loop containing nucleoside triphosphate hydrolases"/>
    <property type="match status" value="1"/>
</dbReference>
<accession>A0ABD7BKA3</accession>
<dbReference type="AlphaFoldDB" id="A0ABD7BKA3"/>
<evidence type="ECO:0000313" key="1">
    <source>
        <dbReference type="EMBL" id="QOD00979.1"/>
    </source>
</evidence>
<dbReference type="InterPro" id="IPR027417">
    <property type="entry name" value="P-loop_NTPase"/>
</dbReference>
<gene>
    <name evidence="1" type="ORF">ID616_14115</name>
</gene>
<protein>
    <submittedName>
        <fullName evidence="1">TniB family NTP-binding protein</fullName>
    </submittedName>
</protein>
<dbReference type="Gene3D" id="3.40.50.300">
    <property type="entry name" value="P-loop containing nucleotide triphosphate hydrolases"/>
    <property type="match status" value="1"/>
</dbReference>
<sequence>MFACAEDFWVPHPLAEKIISSIQFSMRMNKKTVAPCILVTAPGGAGKTALIDELRNRNSSFAHKLIFVTMHQSPNGYSLRDLILVEMGLGVGRRARQGENLTPLMQHMIKSENIRGIVIDEVHDALTLTEHQQRINLSLLKNLSGSTYGLSVFAFGVPLADKALRCDPQLARRYAVRSLTEWKNGKEFRSFVGTYITMLPLKKPTNFKDQRLFLSIMDAAQGITDNIVKILQSSAMMAIIDGSECITHRHIENINEIMSEFNFTLRDAEPEASLAS</sequence>
<dbReference type="Proteomes" id="UP000516786">
    <property type="component" value="Chromosome"/>
</dbReference>
<proteinExistence type="predicted"/>
<dbReference type="EMBL" id="CP061723">
    <property type="protein sequence ID" value="QOD00979.1"/>
    <property type="molecule type" value="Genomic_DNA"/>
</dbReference>